<sequence length="121" mass="13528">MDKHFQAIERELNAAMDAVEAGEGDRAALLERLESLLNNVRGKRFATGFALFGKQFKPGGEPAKELEGVEPPPRQFERGDLVRTKDDYLAYVGYYDQRGRVVANVVFQACDFNESELTAAE</sequence>
<dbReference type="RefSeq" id="WP_060040215.1">
    <property type="nucleotide sequence ID" value="NZ_LPAD01000071.1"/>
</dbReference>
<protein>
    <submittedName>
        <fullName evidence="1">Uncharacterized protein</fullName>
    </submittedName>
</protein>
<dbReference type="Proteomes" id="UP000057910">
    <property type="component" value="Unassembled WGS sequence"/>
</dbReference>
<reference evidence="1 2" key="1">
    <citation type="submission" date="2015-11" db="EMBL/GenBank/DDBJ databases">
        <title>Expanding the genomic diversity of Burkholderia species for the development of highly accurate diagnostics.</title>
        <authorList>
            <person name="Sahl J."/>
            <person name="Keim P."/>
            <person name="Wagner D."/>
        </authorList>
    </citation>
    <scope>NUCLEOTIDE SEQUENCE [LARGE SCALE GENOMIC DNA]</scope>
    <source>
        <strain evidence="1 2">MSMB1585WGS</strain>
    </source>
</reference>
<accession>A0ABD4E0U6</accession>
<organism evidence="1 2">
    <name type="scientific">Burkholderia ubonensis</name>
    <dbReference type="NCBI Taxonomy" id="101571"/>
    <lineage>
        <taxon>Bacteria</taxon>
        <taxon>Pseudomonadati</taxon>
        <taxon>Pseudomonadota</taxon>
        <taxon>Betaproteobacteria</taxon>
        <taxon>Burkholderiales</taxon>
        <taxon>Burkholderiaceae</taxon>
        <taxon>Burkholderia</taxon>
        <taxon>Burkholderia cepacia complex</taxon>
    </lineage>
</organism>
<gene>
    <name evidence="1" type="ORF">WJ68_15975</name>
</gene>
<proteinExistence type="predicted"/>
<evidence type="ECO:0000313" key="2">
    <source>
        <dbReference type="Proteomes" id="UP000057910"/>
    </source>
</evidence>
<dbReference type="AlphaFoldDB" id="A0ABD4E0U6"/>
<evidence type="ECO:0000313" key="1">
    <source>
        <dbReference type="EMBL" id="KVN83412.1"/>
    </source>
</evidence>
<dbReference type="EMBL" id="LPAD01000071">
    <property type="protein sequence ID" value="KVN83412.1"/>
    <property type="molecule type" value="Genomic_DNA"/>
</dbReference>
<name>A0ABD4E0U6_9BURK</name>
<comment type="caution">
    <text evidence="1">The sequence shown here is derived from an EMBL/GenBank/DDBJ whole genome shotgun (WGS) entry which is preliminary data.</text>
</comment>